<dbReference type="Proteomes" id="UP001501446">
    <property type="component" value="Unassembled WGS sequence"/>
</dbReference>
<evidence type="ECO:0000313" key="1">
    <source>
        <dbReference type="EMBL" id="GAA4692089.1"/>
    </source>
</evidence>
<proteinExistence type="predicted"/>
<accession>A0ABP8WNP3</accession>
<organism evidence="1 2">
    <name type="scientific">Kocuria gwangalliensis</name>
    <dbReference type="NCBI Taxonomy" id="501592"/>
    <lineage>
        <taxon>Bacteria</taxon>
        <taxon>Bacillati</taxon>
        <taxon>Actinomycetota</taxon>
        <taxon>Actinomycetes</taxon>
        <taxon>Micrococcales</taxon>
        <taxon>Micrococcaceae</taxon>
        <taxon>Kocuria</taxon>
    </lineage>
</organism>
<dbReference type="RefSeq" id="WP_345310534.1">
    <property type="nucleotide sequence ID" value="NZ_BAABLN010000007.1"/>
</dbReference>
<evidence type="ECO:0000313" key="2">
    <source>
        <dbReference type="Proteomes" id="UP001501446"/>
    </source>
</evidence>
<sequence length="251" mass="27370">MTTYKISKQAMTAFLSSSCLRQLRINLVPEPIRKQQAGPDAMPEKHPRPGLADRAAAGDEWANTCVEDLIQQLPAGSVVEHHTVSAAGKTTYQNISVTQAGLAATAPSQVLVEHEYSVGQTFQEHFPVRSQAGHAVEFTELRPDLIFVMAPGTEGDEVLPDGSMRPILGNDHRRQLRIVDIKLNEDPGSGYLMEAVFYAVTLAGWLKDESLEHEFLVRADPGIWPGSHAGSTLHQAALGVLGQDVVYIVNR</sequence>
<reference evidence="2" key="1">
    <citation type="journal article" date="2019" name="Int. J. Syst. Evol. Microbiol.">
        <title>The Global Catalogue of Microorganisms (GCM) 10K type strain sequencing project: providing services to taxonomists for standard genome sequencing and annotation.</title>
        <authorList>
            <consortium name="The Broad Institute Genomics Platform"/>
            <consortium name="The Broad Institute Genome Sequencing Center for Infectious Disease"/>
            <person name="Wu L."/>
            <person name="Ma J."/>
        </authorList>
    </citation>
    <scope>NUCLEOTIDE SEQUENCE [LARGE SCALE GENOMIC DNA]</scope>
    <source>
        <strain evidence="2">JCM 18958</strain>
    </source>
</reference>
<dbReference type="PROSITE" id="PS51257">
    <property type="entry name" value="PROKAR_LIPOPROTEIN"/>
    <property type="match status" value="1"/>
</dbReference>
<name>A0ABP8WNP3_9MICC</name>
<protein>
    <submittedName>
        <fullName evidence="1">Uncharacterized protein</fullName>
    </submittedName>
</protein>
<dbReference type="EMBL" id="BAABLN010000007">
    <property type="protein sequence ID" value="GAA4692089.1"/>
    <property type="molecule type" value="Genomic_DNA"/>
</dbReference>
<comment type="caution">
    <text evidence="1">The sequence shown here is derived from an EMBL/GenBank/DDBJ whole genome shotgun (WGS) entry which is preliminary data.</text>
</comment>
<keyword evidence="2" id="KW-1185">Reference proteome</keyword>
<gene>
    <name evidence="1" type="ORF">GCM10025781_06580</name>
</gene>